<dbReference type="PANTHER" id="PTHR28359:SF1">
    <property type="entry name" value="ASHWIN"/>
    <property type="match status" value="1"/>
</dbReference>
<dbReference type="Proteomes" id="UP000694562">
    <property type="component" value="Unplaced"/>
</dbReference>
<evidence type="ECO:0000256" key="1">
    <source>
        <dbReference type="ARBA" id="ARBA00004123"/>
    </source>
</evidence>
<feature type="compositionally biased region" description="Basic and acidic residues" evidence="5">
    <location>
        <begin position="132"/>
        <end position="143"/>
    </location>
</feature>
<keyword evidence="4" id="KW-0539">Nucleus</keyword>
<evidence type="ECO:0000256" key="2">
    <source>
        <dbReference type="ARBA" id="ARBA00007855"/>
    </source>
</evidence>
<feature type="region of interest" description="Disordered" evidence="5">
    <location>
        <begin position="28"/>
        <end position="143"/>
    </location>
</feature>
<accession>A0A8C4UTG1</accession>
<dbReference type="GO" id="GO:0072669">
    <property type="term" value="C:tRNA-splicing ligase complex"/>
    <property type="evidence" value="ECO:0007669"/>
    <property type="project" value="InterPro"/>
</dbReference>
<name>A0A8C4UTG1_FALTI</name>
<comment type="subcellular location">
    <subcellularLocation>
        <location evidence="1">Nucleus</location>
    </subcellularLocation>
</comment>
<dbReference type="Ensembl" id="ENSFTIT00000018076.1">
    <property type="protein sequence ID" value="ENSFTIP00000017346.1"/>
    <property type="gene ID" value="ENSFTIG00000011499.1"/>
</dbReference>
<evidence type="ECO:0000313" key="6">
    <source>
        <dbReference type="Ensembl" id="ENSFTIP00000017346.1"/>
    </source>
</evidence>
<keyword evidence="7" id="KW-1185">Reference proteome</keyword>
<evidence type="ECO:0000256" key="3">
    <source>
        <dbReference type="ARBA" id="ARBA00015134"/>
    </source>
</evidence>
<dbReference type="OMA" id="APFRPRC"/>
<dbReference type="PANTHER" id="PTHR28359">
    <property type="entry name" value="ASHWIN"/>
    <property type="match status" value="1"/>
</dbReference>
<dbReference type="GO" id="GO:0005634">
    <property type="term" value="C:nucleus"/>
    <property type="evidence" value="ECO:0007669"/>
    <property type="project" value="UniProtKB-SubCell"/>
</dbReference>
<reference evidence="6" key="1">
    <citation type="submission" date="2025-08" db="UniProtKB">
        <authorList>
            <consortium name="Ensembl"/>
        </authorList>
    </citation>
    <scope>IDENTIFICATION</scope>
</reference>
<dbReference type="OrthoDB" id="10071059at2759"/>
<dbReference type="AlphaFoldDB" id="A0A8C4UTG1"/>
<evidence type="ECO:0000256" key="5">
    <source>
        <dbReference type="SAM" id="MobiDB-lite"/>
    </source>
</evidence>
<organism evidence="6 7">
    <name type="scientific">Falco tinnunculus</name>
    <name type="common">Common kestrel</name>
    <dbReference type="NCBI Taxonomy" id="100819"/>
    <lineage>
        <taxon>Eukaryota</taxon>
        <taxon>Metazoa</taxon>
        <taxon>Chordata</taxon>
        <taxon>Craniata</taxon>
        <taxon>Vertebrata</taxon>
        <taxon>Euteleostomi</taxon>
        <taxon>Archelosauria</taxon>
        <taxon>Archosauria</taxon>
        <taxon>Dinosauria</taxon>
        <taxon>Saurischia</taxon>
        <taxon>Theropoda</taxon>
        <taxon>Coelurosauria</taxon>
        <taxon>Aves</taxon>
        <taxon>Neognathae</taxon>
        <taxon>Neoaves</taxon>
        <taxon>Telluraves</taxon>
        <taxon>Australaves</taxon>
        <taxon>Falconiformes</taxon>
        <taxon>Falconidae</taxon>
        <taxon>Falco</taxon>
    </lineage>
</organism>
<reference evidence="6" key="2">
    <citation type="submission" date="2025-09" db="UniProtKB">
        <authorList>
            <consortium name="Ensembl"/>
        </authorList>
    </citation>
    <scope>IDENTIFICATION</scope>
</reference>
<feature type="compositionally biased region" description="Low complexity" evidence="5">
    <location>
        <begin position="63"/>
        <end position="77"/>
    </location>
</feature>
<evidence type="ECO:0000256" key="4">
    <source>
        <dbReference type="ARBA" id="ARBA00023242"/>
    </source>
</evidence>
<feature type="region of interest" description="Disordered" evidence="5">
    <location>
        <begin position="337"/>
        <end position="362"/>
    </location>
</feature>
<dbReference type="Pfam" id="PF15323">
    <property type="entry name" value="Ashwin"/>
    <property type="match status" value="1"/>
</dbReference>
<dbReference type="InterPro" id="IPR024887">
    <property type="entry name" value="Ashwin"/>
</dbReference>
<comment type="similarity">
    <text evidence="2">Belongs to the ashwin family.</text>
</comment>
<evidence type="ECO:0000313" key="7">
    <source>
        <dbReference type="Proteomes" id="UP000694562"/>
    </source>
</evidence>
<dbReference type="GO" id="GO:0048598">
    <property type="term" value="P:embryonic morphogenesis"/>
    <property type="evidence" value="ECO:0007669"/>
    <property type="project" value="InterPro"/>
</dbReference>
<sequence>MRQRSSRGRWHEHVVLLLQAGRACSKVHSFPSFNSTGRLPLQTRRERPERPLRKPVPSRSVLAGPARPGRAGPAAPRQANRTDARQPAAPRWRHFRCVTSRASPRPARHCGRPERGRRGKKMAAQGRGRVGGGKEERGSGRPESELLLHPELLSEEFLLLTLEQKNILVENDVKMDKDGLTDLYIQHAIPLPQRDLPKSRWGKMMEKKRQENELKSGNKSVGTVEGLRKRPLIVFDGNSTSTSIKVKKTENGAADRLKLPPAGSTTNTVRRLSIPSNASTYISASSLSEDAKLGVRNNEAKQNSISKTNSSVLASLKVYPLSPVAGTTVVKLKRAVPKEESDLPNDLKPTEAKKKIQHVTWP</sequence>
<feature type="compositionally biased region" description="Basic and acidic residues" evidence="5">
    <location>
        <begin position="43"/>
        <end position="52"/>
    </location>
</feature>
<proteinExistence type="inferred from homology"/>
<protein>
    <recommendedName>
        <fullName evidence="3">Ashwin</fullName>
    </recommendedName>
</protein>